<evidence type="ECO:0000313" key="2">
    <source>
        <dbReference type="EMBL" id="ABG58882.1"/>
    </source>
</evidence>
<proteinExistence type="predicted"/>
<dbReference type="EMBL" id="CP000383">
    <property type="protein sequence ID" value="ABG58882.1"/>
    <property type="molecule type" value="Genomic_DNA"/>
</dbReference>
<protein>
    <recommendedName>
        <fullName evidence="4">WG repeat-containing protein</fullName>
    </recommendedName>
</protein>
<dbReference type="AlphaFoldDB" id="A0A6N4SRC3"/>
<dbReference type="InterPro" id="IPR032774">
    <property type="entry name" value="WG_beta_rep"/>
</dbReference>
<dbReference type="OrthoDB" id="2485468at2"/>
<dbReference type="Pfam" id="PF14903">
    <property type="entry name" value="WG_beta_rep"/>
    <property type="match status" value="5"/>
</dbReference>
<dbReference type="PANTHER" id="PTHR37841">
    <property type="entry name" value="GLR2918 PROTEIN"/>
    <property type="match status" value="1"/>
</dbReference>
<gene>
    <name evidence="2" type="ordered locus">CHU_1612</name>
</gene>
<evidence type="ECO:0000256" key="1">
    <source>
        <dbReference type="SAM" id="SignalP"/>
    </source>
</evidence>
<name>A0A6N4SRC3_CYTH3</name>
<feature type="chain" id="PRO_5026942010" description="WG repeat-containing protein" evidence="1">
    <location>
        <begin position="22"/>
        <end position="583"/>
    </location>
</feature>
<dbReference type="PANTHER" id="PTHR37841:SF1">
    <property type="entry name" value="DUF3298 DOMAIN-CONTAINING PROTEIN"/>
    <property type="match status" value="1"/>
</dbReference>
<dbReference type="SUPFAM" id="SSF69360">
    <property type="entry name" value="Cell wall binding repeat"/>
    <property type="match status" value="1"/>
</dbReference>
<dbReference type="Proteomes" id="UP000001822">
    <property type="component" value="Chromosome"/>
</dbReference>
<feature type="signal peptide" evidence="1">
    <location>
        <begin position="1"/>
        <end position="21"/>
    </location>
</feature>
<keyword evidence="3" id="KW-1185">Reference proteome</keyword>
<dbReference type="RefSeq" id="WP_011584997.1">
    <property type="nucleotide sequence ID" value="NC_008255.1"/>
</dbReference>
<organism evidence="2 3">
    <name type="scientific">Cytophaga hutchinsonii (strain ATCC 33406 / DSM 1761 / CIP 103989 / NBRC 15051 / NCIMB 9469 / D465)</name>
    <dbReference type="NCBI Taxonomy" id="269798"/>
    <lineage>
        <taxon>Bacteria</taxon>
        <taxon>Pseudomonadati</taxon>
        <taxon>Bacteroidota</taxon>
        <taxon>Cytophagia</taxon>
        <taxon>Cytophagales</taxon>
        <taxon>Cytophagaceae</taxon>
        <taxon>Cytophaga</taxon>
    </lineage>
</organism>
<reference evidence="2 3" key="1">
    <citation type="journal article" date="2007" name="Appl. Environ. Microbiol.">
        <title>Genome sequence of the cellulolytic gliding bacterium Cytophaga hutchinsonii.</title>
        <authorList>
            <person name="Xie G."/>
            <person name="Bruce D.C."/>
            <person name="Challacombe J.F."/>
            <person name="Chertkov O."/>
            <person name="Detter J.C."/>
            <person name="Gilna P."/>
            <person name="Han C.S."/>
            <person name="Lucas S."/>
            <person name="Misra M."/>
            <person name="Myers G.L."/>
            <person name="Richardson P."/>
            <person name="Tapia R."/>
            <person name="Thayer N."/>
            <person name="Thompson L.S."/>
            <person name="Brettin T.S."/>
            <person name="Henrissat B."/>
            <person name="Wilson D.B."/>
            <person name="McBride M.J."/>
        </authorList>
    </citation>
    <scope>NUCLEOTIDE SEQUENCE [LARGE SCALE GENOMIC DNA]</scope>
    <source>
        <strain evidence="3">ATCC 33406 / DSM 1761 / CIP 103989 / NBRC 15051 / NCIMB 9469 / D465</strain>
    </source>
</reference>
<evidence type="ECO:0000313" key="3">
    <source>
        <dbReference type="Proteomes" id="UP000001822"/>
    </source>
</evidence>
<evidence type="ECO:0008006" key="4">
    <source>
        <dbReference type="Google" id="ProtNLM"/>
    </source>
</evidence>
<keyword evidence="1" id="KW-0732">Signal</keyword>
<accession>A0A6N4SRC3</accession>
<dbReference type="KEGG" id="chu:CHU_1612"/>
<sequence length="583" mass="65660">MKFIQKISCVLLLLCTLNVQAQQGNSCPEDLFPFYDKEKKAWGYADVMGMMVIEPIFTKVSPYSSNKAIVQKGNLCGVLDCNGNLVVPVQYEKILNFRYNKAWASKGGMWGLIDDKGRNVLAHQFTDMYAIHGTELTWVKKDGLWGLFDEDNTKYIIVPQYTVAQVLSPNCSLIQKNGKLGVVNHVNGGFLLEPNIENVKKISPRDIIFNQDGKWGIFNNIGKVTLNPTYDSLDVFRTNTLIAKLNNQYGLLDLAGGILLPVEYQFIAPYQSGFYRIKKNNVYGFASVKGKVFIKPKYVDAADFSNGTAIVKEKNLYGIIDLKDSFVVKPIYTTIFPSAYNEYYVGKEPDQADEKSTPQLDLIVPLTSSVFYVKTFQQVSLSDSISAIRIKQKNKWYYYNGKAQNLKFDIGFDVAEPFSNGMATIRQGNNTGIINHAGNYILEPNYSSVEIAKLGIKTYYIVTENNLKVLLDNTGKRVLPSAYQEIILQAPNHIKVKKDNLWSLMRLDGTMISTEFYTFMDPSNVMPVPVMRSKKWCLLNQDGIETKLIKAVSIKQDKANASVYIVDTGKATYAINKMGEKLQ</sequence>